<evidence type="ECO:0000259" key="2">
    <source>
        <dbReference type="SMART" id="SM00829"/>
    </source>
</evidence>
<gene>
    <name evidence="3" type="ORF">Asera_25850</name>
</gene>
<dbReference type="GO" id="GO:0016491">
    <property type="term" value="F:oxidoreductase activity"/>
    <property type="evidence" value="ECO:0007669"/>
    <property type="project" value="InterPro"/>
</dbReference>
<dbReference type="EMBL" id="AP023354">
    <property type="protein sequence ID" value="BCJ28477.1"/>
    <property type="molecule type" value="Genomic_DNA"/>
</dbReference>
<dbReference type="InterPro" id="IPR051603">
    <property type="entry name" value="Zinc-ADH_QOR/CCCR"/>
</dbReference>
<name>A0A810KZV7_9ACTN</name>
<dbReference type="InterPro" id="IPR036291">
    <property type="entry name" value="NAD(P)-bd_dom_sf"/>
</dbReference>
<dbReference type="SUPFAM" id="SSF51735">
    <property type="entry name" value="NAD(P)-binding Rossmann-fold domains"/>
    <property type="match status" value="1"/>
</dbReference>
<dbReference type="RefSeq" id="WP_030445699.1">
    <property type="nucleotide sequence ID" value="NZ_AP023354.1"/>
</dbReference>
<accession>A0A810KZV7</accession>
<dbReference type="PANTHER" id="PTHR44154:SF1">
    <property type="entry name" value="QUINONE OXIDOREDUCTASE"/>
    <property type="match status" value="1"/>
</dbReference>
<dbReference type="Pfam" id="PF13602">
    <property type="entry name" value="ADH_zinc_N_2"/>
    <property type="match status" value="1"/>
</dbReference>
<organism evidence="3 4">
    <name type="scientific">Actinocatenispora sera</name>
    <dbReference type="NCBI Taxonomy" id="390989"/>
    <lineage>
        <taxon>Bacteria</taxon>
        <taxon>Bacillati</taxon>
        <taxon>Actinomycetota</taxon>
        <taxon>Actinomycetes</taxon>
        <taxon>Micromonosporales</taxon>
        <taxon>Micromonosporaceae</taxon>
        <taxon>Actinocatenispora</taxon>
    </lineage>
</organism>
<dbReference type="InterPro" id="IPR013154">
    <property type="entry name" value="ADH-like_N"/>
</dbReference>
<dbReference type="InterPro" id="IPR020843">
    <property type="entry name" value="ER"/>
</dbReference>
<keyword evidence="1" id="KW-0521">NADP</keyword>
<dbReference type="AlphaFoldDB" id="A0A810KZV7"/>
<dbReference type="InterPro" id="IPR011032">
    <property type="entry name" value="GroES-like_sf"/>
</dbReference>
<dbReference type="CDD" id="cd05289">
    <property type="entry name" value="MDR_like_2"/>
    <property type="match status" value="1"/>
</dbReference>
<dbReference type="Gene3D" id="3.40.50.720">
    <property type="entry name" value="NAD(P)-binding Rossmann-like Domain"/>
    <property type="match status" value="1"/>
</dbReference>
<sequence>MSPVPATALRFHEYGEPADVLRQDGVEVADPAPGRVRVRVAAVGLNPADWELCRGFRAGNLPRGIGYDVAGVIDAVGAGVDDVALGDLVFGTADFLGQPSAGAADVAILTSWYQVPDGLDPARAAVLPMALQSAVWTLDAMQVEPGTTLLVHGAGAMVGFAAVQIALRRGARVVATAGPAFTPALTAMGAQVTPYGSGMVDRVRELAGGPVDLVFDAPPPNPGSIAELIAIAGDPRRVMTISNHDEARRLGALVNLDQITAPAPAATFLPRYAALAADGEFTLPIARTFPLAEWRAAVELSMSGRPHGKVVLLPGAGVPDGS</sequence>
<dbReference type="PANTHER" id="PTHR44154">
    <property type="entry name" value="QUINONE OXIDOREDUCTASE"/>
    <property type="match status" value="1"/>
</dbReference>
<dbReference type="Pfam" id="PF08240">
    <property type="entry name" value="ADH_N"/>
    <property type="match status" value="1"/>
</dbReference>
<keyword evidence="4" id="KW-1185">Reference proteome</keyword>
<evidence type="ECO:0000256" key="1">
    <source>
        <dbReference type="ARBA" id="ARBA00022857"/>
    </source>
</evidence>
<proteinExistence type="predicted"/>
<feature type="domain" description="Enoyl reductase (ER)" evidence="2">
    <location>
        <begin position="15"/>
        <end position="312"/>
    </location>
</feature>
<protein>
    <submittedName>
        <fullName evidence="3">Putative oxidoreductase</fullName>
    </submittedName>
</protein>
<dbReference type="Proteomes" id="UP000680750">
    <property type="component" value="Chromosome"/>
</dbReference>
<evidence type="ECO:0000313" key="4">
    <source>
        <dbReference type="Proteomes" id="UP000680750"/>
    </source>
</evidence>
<dbReference type="SMART" id="SM00829">
    <property type="entry name" value="PKS_ER"/>
    <property type="match status" value="1"/>
</dbReference>
<evidence type="ECO:0000313" key="3">
    <source>
        <dbReference type="EMBL" id="BCJ28477.1"/>
    </source>
</evidence>
<dbReference type="OrthoDB" id="5195079at2"/>
<dbReference type="KEGG" id="aser:Asera_25850"/>
<dbReference type="Gene3D" id="3.90.180.10">
    <property type="entry name" value="Medium-chain alcohol dehydrogenases, catalytic domain"/>
    <property type="match status" value="1"/>
</dbReference>
<reference evidence="3" key="1">
    <citation type="submission" date="2020-08" db="EMBL/GenBank/DDBJ databases">
        <title>Whole genome shotgun sequence of Actinocatenispora sera NBRC 101916.</title>
        <authorList>
            <person name="Komaki H."/>
            <person name="Tamura T."/>
        </authorList>
    </citation>
    <scope>NUCLEOTIDE SEQUENCE</scope>
    <source>
        <strain evidence="3">NBRC 101916</strain>
    </source>
</reference>
<dbReference type="SUPFAM" id="SSF50129">
    <property type="entry name" value="GroES-like"/>
    <property type="match status" value="1"/>
</dbReference>